<evidence type="ECO:0000256" key="12">
    <source>
        <dbReference type="ARBA" id="ARBA00023136"/>
    </source>
</evidence>
<keyword evidence="5" id="KW-0808">Transferase</keyword>
<keyword evidence="14" id="KW-1208">Phospholipid metabolism</keyword>
<evidence type="ECO:0000256" key="4">
    <source>
        <dbReference type="ARBA" id="ARBA00022516"/>
    </source>
</evidence>
<evidence type="ECO:0000256" key="8">
    <source>
        <dbReference type="ARBA" id="ARBA00022777"/>
    </source>
</evidence>
<keyword evidence="7" id="KW-0547">Nucleotide-binding</keyword>
<gene>
    <name evidence="16" type="ORF">J2S74_001735</name>
</gene>
<accession>A0ABT9ZTT9</accession>
<evidence type="ECO:0000256" key="1">
    <source>
        <dbReference type="ARBA" id="ARBA00004651"/>
    </source>
</evidence>
<evidence type="ECO:0000256" key="7">
    <source>
        <dbReference type="ARBA" id="ARBA00022741"/>
    </source>
</evidence>
<dbReference type="Pfam" id="PF01219">
    <property type="entry name" value="DAGK_prokar"/>
    <property type="match status" value="1"/>
</dbReference>
<keyword evidence="10 15" id="KW-1133">Transmembrane helix</keyword>
<dbReference type="CDD" id="cd14265">
    <property type="entry name" value="UDPK_IM_like"/>
    <property type="match status" value="1"/>
</dbReference>
<dbReference type="InterPro" id="IPR033717">
    <property type="entry name" value="UDPK"/>
</dbReference>
<evidence type="ECO:0000256" key="13">
    <source>
        <dbReference type="ARBA" id="ARBA00023209"/>
    </source>
</evidence>
<dbReference type="GO" id="GO:0016301">
    <property type="term" value="F:kinase activity"/>
    <property type="evidence" value="ECO:0007669"/>
    <property type="project" value="UniProtKB-KW"/>
</dbReference>
<feature type="transmembrane region" description="Helical" evidence="15">
    <location>
        <begin position="61"/>
        <end position="82"/>
    </location>
</feature>
<dbReference type="Gene3D" id="1.10.287.3610">
    <property type="match status" value="1"/>
</dbReference>
<reference evidence="16 17" key="1">
    <citation type="submission" date="2023-07" db="EMBL/GenBank/DDBJ databases">
        <title>Genomic Encyclopedia of Type Strains, Phase IV (KMG-IV): sequencing the most valuable type-strain genomes for metagenomic binning, comparative biology and taxonomic classification.</title>
        <authorList>
            <person name="Goeker M."/>
        </authorList>
    </citation>
    <scope>NUCLEOTIDE SEQUENCE [LARGE SCALE GENOMIC DNA]</scope>
    <source>
        <strain evidence="16 17">DSM 9768</strain>
    </source>
</reference>
<keyword evidence="17" id="KW-1185">Reference proteome</keyword>
<dbReference type="EMBL" id="JAUSUG010000005">
    <property type="protein sequence ID" value="MDQ0254360.1"/>
    <property type="molecule type" value="Genomic_DNA"/>
</dbReference>
<protein>
    <submittedName>
        <fullName evidence="16">Diacylglycerol kinase</fullName>
    </submittedName>
</protein>
<evidence type="ECO:0000256" key="9">
    <source>
        <dbReference type="ARBA" id="ARBA00022840"/>
    </source>
</evidence>
<evidence type="ECO:0000256" key="14">
    <source>
        <dbReference type="ARBA" id="ARBA00023264"/>
    </source>
</evidence>
<evidence type="ECO:0000313" key="17">
    <source>
        <dbReference type="Proteomes" id="UP001230005"/>
    </source>
</evidence>
<comment type="caution">
    <text evidence="16">The sequence shown here is derived from an EMBL/GenBank/DDBJ whole genome shotgun (WGS) entry which is preliminary data.</text>
</comment>
<proteinExistence type="inferred from homology"/>
<evidence type="ECO:0000256" key="15">
    <source>
        <dbReference type="SAM" id="Phobius"/>
    </source>
</evidence>
<dbReference type="PANTHER" id="PTHR34299:SF1">
    <property type="entry name" value="DIACYLGLYCEROL KINASE"/>
    <property type="match status" value="1"/>
</dbReference>
<keyword evidence="3" id="KW-1003">Cell membrane</keyword>
<dbReference type="Proteomes" id="UP001230005">
    <property type="component" value="Unassembled WGS sequence"/>
</dbReference>
<organism evidence="16 17">
    <name type="scientific">Evansella vedderi</name>
    <dbReference type="NCBI Taxonomy" id="38282"/>
    <lineage>
        <taxon>Bacteria</taxon>
        <taxon>Bacillati</taxon>
        <taxon>Bacillota</taxon>
        <taxon>Bacilli</taxon>
        <taxon>Bacillales</taxon>
        <taxon>Bacillaceae</taxon>
        <taxon>Evansella</taxon>
    </lineage>
</organism>
<evidence type="ECO:0000256" key="2">
    <source>
        <dbReference type="ARBA" id="ARBA00005967"/>
    </source>
</evidence>
<evidence type="ECO:0000313" key="16">
    <source>
        <dbReference type="EMBL" id="MDQ0254360.1"/>
    </source>
</evidence>
<evidence type="ECO:0000256" key="3">
    <source>
        <dbReference type="ARBA" id="ARBA00022475"/>
    </source>
</evidence>
<name>A0ABT9ZTT9_9BACI</name>
<keyword evidence="9" id="KW-0067">ATP-binding</keyword>
<evidence type="ECO:0000256" key="11">
    <source>
        <dbReference type="ARBA" id="ARBA00023098"/>
    </source>
</evidence>
<dbReference type="InterPro" id="IPR036945">
    <property type="entry name" value="DAGK_sf"/>
</dbReference>
<evidence type="ECO:0000256" key="10">
    <source>
        <dbReference type="ARBA" id="ARBA00022989"/>
    </source>
</evidence>
<evidence type="ECO:0000256" key="5">
    <source>
        <dbReference type="ARBA" id="ARBA00022679"/>
    </source>
</evidence>
<keyword evidence="6 15" id="KW-0812">Transmembrane</keyword>
<comment type="similarity">
    <text evidence="2">Belongs to the bacterial diacylglycerol kinase family.</text>
</comment>
<dbReference type="PANTHER" id="PTHR34299">
    <property type="entry name" value="DIACYLGLYCEROL KINASE"/>
    <property type="match status" value="1"/>
</dbReference>
<dbReference type="PROSITE" id="PS01069">
    <property type="entry name" value="DAGK_PROKAR"/>
    <property type="match status" value="1"/>
</dbReference>
<keyword evidence="8 16" id="KW-0418">Kinase</keyword>
<keyword evidence="13" id="KW-0594">Phospholipid biosynthesis</keyword>
<sequence length="90" mass="9672">MLIVLVLILAQLLNVPLYEQALLIIVIGGVLALELINTAVEHCVDLIVETYDVRAKIIKDAAAGAVFVFSLTAVIVGAMIFIPKILALFL</sequence>
<keyword evidence="12 15" id="KW-0472">Membrane</keyword>
<evidence type="ECO:0000256" key="6">
    <source>
        <dbReference type="ARBA" id="ARBA00022692"/>
    </source>
</evidence>
<comment type="subcellular location">
    <subcellularLocation>
        <location evidence="1">Cell membrane</location>
        <topology evidence="1">Multi-pass membrane protein</topology>
    </subcellularLocation>
</comment>
<keyword evidence="4" id="KW-0444">Lipid biosynthesis</keyword>
<keyword evidence="11" id="KW-0443">Lipid metabolism</keyword>
<dbReference type="InterPro" id="IPR000829">
    <property type="entry name" value="DAGK"/>
</dbReference>